<dbReference type="Proteomes" id="UP001152320">
    <property type="component" value="Chromosome 23"/>
</dbReference>
<evidence type="ECO:0000313" key="3">
    <source>
        <dbReference type="Proteomes" id="UP001152320"/>
    </source>
</evidence>
<dbReference type="EMBL" id="JAIZAY010000023">
    <property type="protein sequence ID" value="KAJ8019886.1"/>
    <property type="molecule type" value="Genomic_DNA"/>
</dbReference>
<protein>
    <submittedName>
        <fullName evidence="2">Uncharacterized protein</fullName>
    </submittedName>
</protein>
<accession>A0A9Q0YE96</accession>
<dbReference type="PANTHER" id="PTHR47331">
    <property type="entry name" value="PHD-TYPE DOMAIN-CONTAINING PROTEIN"/>
    <property type="match status" value="1"/>
</dbReference>
<reference evidence="2" key="1">
    <citation type="submission" date="2021-10" db="EMBL/GenBank/DDBJ databases">
        <title>Tropical sea cucumber genome reveals ecological adaptation and Cuvierian tubules defense mechanism.</title>
        <authorList>
            <person name="Chen T."/>
        </authorList>
    </citation>
    <scope>NUCLEOTIDE SEQUENCE</scope>
    <source>
        <strain evidence="2">Nanhai2018</strain>
        <tissue evidence="2">Muscle</tissue>
    </source>
</reference>
<evidence type="ECO:0000313" key="2">
    <source>
        <dbReference type="EMBL" id="KAJ8019886.1"/>
    </source>
</evidence>
<feature type="compositionally biased region" description="Basic and acidic residues" evidence="1">
    <location>
        <begin position="36"/>
        <end position="49"/>
    </location>
</feature>
<name>A0A9Q0YE96_HOLLE</name>
<keyword evidence="3" id="KW-1185">Reference proteome</keyword>
<comment type="caution">
    <text evidence="2">The sequence shown here is derived from an EMBL/GenBank/DDBJ whole genome shotgun (WGS) entry which is preliminary data.</text>
</comment>
<evidence type="ECO:0000256" key="1">
    <source>
        <dbReference type="SAM" id="MobiDB-lite"/>
    </source>
</evidence>
<feature type="region of interest" description="Disordered" evidence="1">
    <location>
        <begin position="36"/>
        <end position="59"/>
    </location>
</feature>
<dbReference type="AlphaFoldDB" id="A0A9Q0YE96"/>
<dbReference type="PANTHER" id="PTHR47331:SF1">
    <property type="entry name" value="GAG-LIKE PROTEIN"/>
    <property type="match status" value="1"/>
</dbReference>
<organism evidence="2 3">
    <name type="scientific">Holothuria leucospilota</name>
    <name type="common">Black long sea cucumber</name>
    <name type="synonym">Mertensiothuria leucospilota</name>
    <dbReference type="NCBI Taxonomy" id="206669"/>
    <lineage>
        <taxon>Eukaryota</taxon>
        <taxon>Metazoa</taxon>
        <taxon>Echinodermata</taxon>
        <taxon>Eleutherozoa</taxon>
        <taxon>Echinozoa</taxon>
        <taxon>Holothuroidea</taxon>
        <taxon>Aspidochirotacea</taxon>
        <taxon>Aspidochirotida</taxon>
        <taxon>Holothuriidae</taxon>
        <taxon>Holothuria</taxon>
    </lineage>
</organism>
<sequence>MFWTDSMIVLGYIRNEERRFKTFVANRVSKIRENSSPDQWRHVGSKETRPMMGREVPMI</sequence>
<dbReference type="OrthoDB" id="8051532at2759"/>
<proteinExistence type="predicted"/>
<gene>
    <name evidence="2" type="ORF">HOLleu_41658</name>
</gene>